<keyword evidence="2 7" id="KW-0812">Transmembrane</keyword>
<proteinExistence type="predicted"/>
<dbReference type="Proteomes" id="UP000190198">
    <property type="component" value="Unassembled WGS sequence"/>
</dbReference>
<feature type="domain" description="SH3b" evidence="9">
    <location>
        <begin position="33"/>
        <end position="99"/>
    </location>
</feature>
<feature type="transmembrane region" description="Helical" evidence="7">
    <location>
        <begin position="204"/>
        <end position="222"/>
    </location>
</feature>
<evidence type="ECO:0000256" key="7">
    <source>
        <dbReference type="SAM" id="Phobius"/>
    </source>
</evidence>
<name>A0A1T2LAY5_9GAMM</name>
<comment type="caution">
    <text evidence="10">The sequence shown here is derived from an EMBL/GenBank/DDBJ whole genome shotgun (WGS) entry which is preliminary data.</text>
</comment>
<dbReference type="OrthoDB" id="9790951at2"/>
<evidence type="ECO:0000256" key="2">
    <source>
        <dbReference type="ARBA" id="ARBA00022692"/>
    </source>
</evidence>
<keyword evidence="5 7" id="KW-0472">Membrane</keyword>
<accession>A0A1T2LAY5</accession>
<dbReference type="EMBL" id="MPRK01000044">
    <property type="protein sequence ID" value="OOZ42251.1"/>
    <property type="molecule type" value="Genomic_DNA"/>
</dbReference>
<dbReference type="SMART" id="SM00287">
    <property type="entry name" value="SH3b"/>
    <property type="match status" value="1"/>
</dbReference>
<dbReference type="PROSITE" id="PS51781">
    <property type="entry name" value="SH3B"/>
    <property type="match status" value="1"/>
</dbReference>
<gene>
    <name evidence="10" type="ORF">BOW52_03625</name>
</gene>
<evidence type="ECO:0000256" key="3">
    <source>
        <dbReference type="ARBA" id="ARBA00022729"/>
    </source>
</evidence>
<evidence type="ECO:0000256" key="5">
    <source>
        <dbReference type="ARBA" id="ARBA00023136"/>
    </source>
</evidence>
<dbReference type="InterPro" id="IPR003646">
    <property type="entry name" value="SH3-like_bac-type"/>
</dbReference>
<dbReference type="RefSeq" id="WP_078476489.1">
    <property type="nucleotide sequence ID" value="NZ_MPRK01000044.1"/>
</dbReference>
<keyword evidence="11" id="KW-1185">Reference proteome</keyword>
<feature type="coiled-coil region" evidence="6">
    <location>
        <begin position="127"/>
        <end position="199"/>
    </location>
</feature>
<evidence type="ECO:0000313" key="11">
    <source>
        <dbReference type="Proteomes" id="UP000190198"/>
    </source>
</evidence>
<evidence type="ECO:0000256" key="1">
    <source>
        <dbReference type="ARBA" id="ARBA00004167"/>
    </source>
</evidence>
<dbReference type="InterPro" id="IPR016476">
    <property type="entry name" value="SH3_dom_pro"/>
</dbReference>
<evidence type="ECO:0000256" key="4">
    <source>
        <dbReference type="ARBA" id="ARBA00022989"/>
    </source>
</evidence>
<feature type="chain" id="PRO_5013272931" description="SH3b domain-containing protein" evidence="8">
    <location>
        <begin position="25"/>
        <end position="238"/>
    </location>
</feature>
<evidence type="ECO:0000256" key="8">
    <source>
        <dbReference type="SAM" id="SignalP"/>
    </source>
</evidence>
<protein>
    <recommendedName>
        <fullName evidence="9">SH3b domain-containing protein</fullName>
    </recommendedName>
</protein>
<organism evidence="10 11">
    <name type="scientific">Solemya elarraichensis gill symbiont</name>
    <dbReference type="NCBI Taxonomy" id="1918949"/>
    <lineage>
        <taxon>Bacteria</taxon>
        <taxon>Pseudomonadati</taxon>
        <taxon>Pseudomonadota</taxon>
        <taxon>Gammaproteobacteria</taxon>
        <taxon>sulfur-oxidizing symbionts</taxon>
    </lineage>
</organism>
<keyword evidence="6" id="KW-0175">Coiled coil</keyword>
<dbReference type="GO" id="GO:0016020">
    <property type="term" value="C:membrane"/>
    <property type="evidence" value="ECO:0007669"/>
    <property type="project" value="UniProtKB-SubCell"/>
</dbReference>
<dbReference type="Gene3D" id="2.30.30.40">
    <property type="entry name" value="SH3 Domains"/>
    <property type="match status" value="1"/>
</dbReference>
<reference evidence="10 11" key="1">
    <citation type="submission" date="2016-11" db="EMBL/GenBank/DDBJ databases">
        <title>Mixed transmission modes and dynamic genome evolution in an obligate animal-bacterial symbiosis.</title>
        <authorList>
            <person name="Russell S.L."/>
            <person name="Corbett-Detig R.B."/>
            <person name="Cavanaugh C.M."/>
        </authorList>
    </citation>
    <scope>NUCLEOTIDE SEQUENCE [LARGE SCALE GENOMIC DNA]</scope>
    <source>
        <strain evidence="10">Sp-SM6</strain>
    </source>
</reference>
<comment type="subcellular location">
    <subcellularLocation>
        <location evidence="1">Membrane</location>
        <topology evidence="1">Single-pass membrane protein</topology>
    </subcellularLocation>
</comment>
<feature type="signal peptide" evidence="8">
    <location>
        <begin position="1"/>
        <end position="24"/>
    </location>
</feature>
<keyword evidence="4 7" id="KW-1133">Transmembrane helix</keyword>
<evidence type="ECO:0000313" key="10">
    <source>
        <dbReference type="EMBL" id="OOZ42251.1"/>
    </source>
</evidence>
<evidence type="ECO:0000259" key="9">
    <source>
        <dbReference type="PROSITE" id="PS51781"/>
    </source>
</evidence>
<keyword evidence="3 8" id="KW-0732">Signal</keyword>
<evidence type="ECO:0000256" key="6">
    <source>
        <dbReference type="SAM" id="Coils"/>
    </source>
</evidence>
<dbReference type="Pfam" id="PF08239">
    <property type="entry name" value="SH3_3"/>
    <property type="match status" value="1"/>
</dbReference>
<sequence>MKRIITLCLTAFVVLILNAPFALAQETEAETGAEPRYVSNSLLINMRAGEGTKYKILARLRSGTPLEIISVNQKDGYTKVKTESGKVGYVLSRQLMDEPRTCVNPPLTEATLAQLENLSNNQIRSRFVQLTTDYTKLQERYQAATDEKNKLTQELAGIHQTASNAINIAKERTELRKQVTDLTRQLADLQQVKRDYENSHNQRWFIIGAAVLLLGILFGFILPRLSFGRRQDSGWGEL</sequence>
<dbReference type="NCBIfam" id="TIGR04211">
    <property type="entry name" value="SH3_and_anchor"/>
    <property type="match status" value="1"/>
</dbReference>
<dbReference type="AlphaFoldDB" id="A0A1T2LAY5"/>